<proteinExistence type="predicted"/>
<evidence type="ECO:0000313" key="3">
    <source>
        <dbReference type="Proteomes" id="UP000281431"/>
    </source>
</evidence>
<organism evidence="2 3">
    <name type="scientific">Natrarchaeobius chitinivorans</name>
    <dbReference type="NCBI Taxonomy" id="1679083"/>
    <lineage>
        <taxon>Archaea</taxon>
        <taxon>Methanobacteriati</taxon>
        <taxon>Methanobacteriota</taxon>
        <taxon>Stenosarchaea group</taxon>
        <taxon>Halobacteria</taxon>
        <taxon>Halobacteriales</taxon>
        <taxon>Natrialbaceae</taxon>
        <taxon>Natrarchaeobius</taxon>
    </lineage>
</organism>
<gene>
    <name evidence="2" type="ORF">EA472_21740</name>
</gene>
<sequence length="288" mass="31943">MTNDRCDVRSTLVRAPGAPFRKSDTERRTAVSRSSERSTPPFERFRKIGIRTPSLMRSSLERPSMRSLELESGLTLLAVPTPRSTIVHRLVCDRLADRREAGESGAGASAYWIDARNAAAPRVLYDQVSSPGVLSDLRIARAFTAYQHHSLVREVTRRCDPTTELLVAPNVASLYGDDDLPAYEREDLLASSLETLSELGRVLDCPVVVTSADDERAATIDDYARSTIECVRTREGVRFETDGEAVTTGYWHGTYWQTTIPYWVDCCGTVDRLDPVTAADRGLLEVSA</sequence>
<evidence type="ECO:0000256" key="1">
    <source>
        <dbReference type="SAM" id="MobiDB-lite"/>
    </source>
</evidence>
<dbReference type="Proteomes" id="UP000281431">
    <property type="component" value="Unassembled WGS sequence"/>
</dbReference>
<evidence type="ECO:0000313" key="2">
    <source>
        <dbReference type="EMBL" id="RQG95307.1"/>
    </source>
</evidence>
<dbReference type="InterPro" id="IPR027417">
    <property type="entry name" value="P-loop_NTPase"/>
</dbReference>
<feature type="region of interest" description="Disordered" evidence="1">
    <location>
        <begin position="18"/>
        <end position="44"/>
    </location>
</feature>
<keyword evidence="3" id="KW-1185">Reference proteome</keyword>
<dbReference type="Gene3D" id="3.40.50.300">
    <property type="entry name" value="P-loop containing nucleotide triphosphate hydrolases"/>
    <property type="match status" value="1"/>
</dbReference>
<reference evidence="2 3" key="1">
    <citation type="submission" date="2018-10" db="EMBL/GenBank/DDBJ databases">
        <title>Natrarchaeobius chitinivorans gen. nov., sp. nov., and Natrarchaeobius haloalkaliphilus sp. nov., alkaliphilic, chitin-utilizing haloarchaea from hypersaline alkaline lakes.</title>
        <authorList>
            <person name="Sorokin D.Y."/>
            <person name="Elcheninov A.G."/>
            <person name="Kostrikina N.A."/>
            <person name="Bale N.J."/>
            <person name="Sinninghe Damste J.S."/>
            <person name="Khijniak T.V."/>
            <person name="Kublanov I.V."/>
            <person name="Toshchakov S.V."/>
        </authorList>
    </citation>
    <scope>NUCLEOTIDE SEQUENCE [LARGE SCALE GENOMIC DNA]</scope>
    <source>
        <strain evidence="2 3">AArcht7</strain>
    </source>
</reference>
<comment type="caution">
    <text evidence="2">The sequence shown here is derived from an EMBL/GenBank/DDBJ whole genome shotgun (WGS) entry which is preliminary data.</text>
</comment>
<dbReference type="EMBL" id="REFZ01000034">
    <property type="protein sequence ID" value="RQG95307.1"/>
    <property type="molecule type" value="Genomic_DNA"/>
</dbReference>
<name>A0A3N6M108_NATCH</name>
<evidence type="ECO:0008006" key="4">
    <source>
        <dbReference type="Google" id="ProtNLM"/>
    </source>
</evidence>
<accession>A0A3N6M108</accession>
<protein>
    <recommendedName>
        <fullName evidence="4">DNA recombination and repair protein Rad51-like C-terminal domain-containing protein</fullName>
    </recommendedName>
</protein>
<dbReference type="AlphaFoldDB" id="A0A3N6M108"/>